<dbReference type="AlphaFoldDB" id="L7UH08"/>
<dbReference type="Gene3D" id="3.30.70.2450">
    <property type="match status" value="1"/>
</dbReference>
<dbReference type="PANTHER" id="PTHR43476">
    <property type="entry name" value="3-(3-HYDROXY-PHENYL)PROPIONATE/3-HYDROXYCINNAMIC ACID HYDROXYLASE"/>
    <property type="match status" value="1"/>
</dbReference>
<accession>L7UH08</accession>
<dbReference type="OrthoDB" id="5482506at2"/>
<evidence type="ECO:0000313" key="4">
    <source>
        <dbReference type="Proteomes" id="UP000011131"/>
    </source>
</evidence>
<dbReference type="InterPro" id="IPR050631">
    <property type="entry name" value="PheA/TfdB_FAD_monoxygenase"/>
</dbReference>
<evidence type="ECO:0000256" key="1">
    <source>
        <dbReference type="ARBA" id="ARBA00023002"/>
    </source>
</evidence>
<name>L7UH08_MYXSD</name>
<dbReference type="GO" id="GO:0019622">
    <property type="term" value="P:3-(3-hydroxy)phenylpropionate catabolic process"/>
    <property type="evidence" value="ECO:0007669"/>
    <property type="project" value="TreeGrafter"/>
</dbReference>
<dbReference type="PRINTS" id="PR00420">
    <property type="entry name" value="RNGMNOXGNASE"/>
</dbReference>
<protein>
    <submittedName>
        <fullName evidence="3">PheA/TfdB family FAD-binding monooxygenase</fullName>
    </submittedName>
</protein>
<reference evidence="3 4" key="1">
    <citation type="journal article" date="2013" name="Genome Announc.">
        <title>Complete genome sequence of Myxococcus stipitatus strain DSM 14675, a fruiting myxobacterium.</title>
        <authorList>
            <person name="Huntley S."/>
            <person name="Kneip S."/>
            <person name="Treuner-Lange A."/>
            <person name="Sogaard-Andersen L."/>
        </authorList>
    </citation>
    <scope>NUCLEOTIDE SEQUENCE [LARGE SCALE GENOMIC DNA]</scope>
    <source>
        <strain evidence="4">DSM 14675 / JCM 12634 / Mx s8</strain>
    </source>
</reference>
<dbReference type="PANTHER" id="PTHR43476:SF3">
    <property type="entry name" value="FAD-BINDING MONOOXYGENASE"/>
    <property type="match status" value="1"/>
</dbReference>
<organism evidence="3 4">
    <name type="scientific">Myxococcus stipitatus (strain DSM 14675 / JCM 12634 / Mx s8)</name>
    <dbReference type="NCBI Taxonomy" id="1278073"/>
    <lineage>
        <taxon>Bacteria</taxon>
        <taxon>Pseudomonadati</taxon>
        <taxon>Myxococcota</taxon>
        <taxon>Myxococcia</taxon>
        <taxon>Myxococcales</taxon>
        <taxon>Cystobacterineae</taxon>
        <taxon>Myxococcaceae</taxon>
        <taxon>Myxococcus</taxon>
    </lineage>
</organism>
<dbReference type="GO" id="GO:0008688">
    <property type="term" value="F:3-(3-hydroxyphenyl)propionate hydroxylase activity"/>
    <property type="evidence" value="ECO:0007669"/>
    <property type="project" value="TreeGrafter"/>
</dbReference>
<evidence type="ECO:0000259" key="2">
    <source>
        <dbReference type="Pfam" id="PF01494"/>
    </source>
</evidence>
<dbReference type="Gene3D" id="3.50.50.60">
    <property type="entry name" value="FAD/NAD(P)-binding domain"/>
    <property type="match status" value="1"/>
</dbReference>
<dbReference type="HOGENOM" id="CLU_009665_20_2_7"/>
<dbReference type="SUPFAM" id="SSF51905">
    <property type="entry name" value="FAD/NAD(P)-binding domain"/>
    <property type="match status" value="1"/>
</dbReference>
<dbReference type="eggNOG" id="COG0654">
    <property type="taxonomic scope" value="Bacteria"/>
</dbReference>
<dbReference type="RefSeq" id="WP_015349994.1">
    <property type="nucleotide sequence ID" value="NC_020126.1"/>
</dbReference>
<dbReference type="GO" id="GO:0071949">
    <property type="term" value="F:FAD binding"/>
    <property type="evidence" value="ECO:0007669"/>
    <property type="project" value="InterPro"/>
</dbReference>
<dbReference type="Proteomes" id="UP000011131">
    <property type="component" value="Chromosome"/>
</dbReference>
<dbReference type="Pfam" id="PF01494">
    <property type="entry name" value="FAD_binding_3"/>
    <property type="match status" value="1"/>
</dbReference>
<keyword evidence="1" id="KW-0560">Oxidoreductase</keyword>
<dbReference type="NCBIfam" id="NF004829">
    <property type="entry name" value="PRK06183.1-3"/>
    <property type="match status" value="1"/>
</dbReference>
<dbReference type="InterPro" id="IPR036188">
    <property type="entry name" value="FAD/NAD-bd_sf"/>
</dbReference>
<sequence>MALESVDVIIVGCGPVGAMAANLLGLRGVRTLVVEKELSAHGQSRAISTDDEAQRIFQSAGLEGELAPGFNPCKTLRYIDDDLRALAEVDFSKVDAPLGHDLGAFIQQPRVEGAMRRGLARFEHVSLRLGHEVLSFAQDDDGLTVRMRESASGQEVEVRARYLLACDGARSFVRRALDLKLEGTTALEHCLAITVNVKSPEPGCASYLCGPTRRGFIAPTALDEMRLDIILPADADLEAVRQLEHVRSIVSHYVGTREVTFASINVHSYHSRIAARWRVGRVFLLGDAAHLMPPFLGQGLCAGFRDTANLTWKLAWVLEARADASLLDTYELERRGHVTRIIESSDAMGRVMVRGGQGVARLRNLLIRALYHLPVTGTFIRQFKARPTFALEKGFLQGGQRGKAAPEGTYFPQPHVERRAGERVLLDRVLGNDFAVLTRPGASPETRREAHALAAELGVRAWLVQSPARTGEPPADALVDTEGRLEAWFSRHKADVVVLRPDRYVYGIATGTSLDKLRLSLRGIIRPSVRGDGAGIRQAG</sequence>
<keyword evidence="3" id="KW-0503">Monooxygenase</keyword>
<dbReference type="Gene3D" id="3.40.30.120">
    <property type="match status" value="1"/>
</dbReference>
<dbReference type="InterPro" id="IPR002938">
    <property type="entry name" value="FAD-bd"/>
</dbReference>
<feature type="domain" description="FAD-binding" evidence="2">
    <location>
        <begin position="6"/>
        <end position="344"/>
    </location>
</feature>
<dbReference type="EMBL" id="CP004025">
    <property type="protein sequence ID" value="AGC45734.1"/>
    <property type="molecule type" value="Genomic_DNA"/>
</dbReference>
<keyword evidence="4" id="KW-1185">Reference proteome</keyword>
<dbReference type="KEGG" id="msd:MYSTI_04440"/>
<dbReference type="PATRIC" id="fig|1278073.3.peg.4506"/>
<gene>
    <name evidence="3" type="ordered locus">MYSTI_04440</name>
</gene>
<evidence type="ECO:0000313" key="3">
    <source>
        <dbReference type="EMBL" id="AGC45734.1"/>
    </source>
</evidence>
<dbReference type="STRING" id="1278073.MYSTI_04440"/>
<proteinExistence type="predicted"/>